<evidence type="ECO:0000313" key="3">
    <source>
        <dbReference type="EMBL" id="PCH36768.1"/>
    </source>
</evidence>
<dbReference type="CDD" id="cd09083">
    <property type="entry name" value="EEP-1"/>
    <property type="match status" value="1"/>
</dbReference>
<protein>
    <submittedName>
        <fullName evidence="3">DNase I-like protein</fullName>
    </submittedName>
</protein>
<dbReference type="AlphaFoldDB" id="A0A2H3JGE8"/>
<evidence type="ECO:0000313" key="4">
    <source>
        <dbReference type="Proteomes" id="UP000218811"/>
    </source>
</evidence>
<evidence type="ECO:0000256" key="1">
    <source>
        <dbReference type="SAM" id="MobiDB-lite"/>
    </source>
</evidence>
<dbReference type="Pfam" id="PF03372">
    <property type="entry name" value="Exo_endo_phos"/>
    <property type="match status" value="1"/>
</dbReference>
<sequence>MFRGYLAFLLTSLVVWIKTGFISHWYAGEPQVPMRIASWNLRYDSQPDHISVNQSLDALPSALLRPRFLGKSGEQPWSTRRIKVAQQLLSERPTIIGFQEALVRQVNDLAELLGDEWAWLGVGRDDGKEAGEFCPIFYKKTELTLLEHESFWLSDDPFTPSKHPAAGSYRVCEVARFAYTPESAPGSAHTFTLINTHLDDRSEAARQLGASLLLARARFAAHATHAPVFVTGDFNSAADGADAGAYRIATGVRAPVRINETFAERYHVPDDEDDGNDGGRGGEDEDDGEEAPRGFVLRDLMAETPRMRVAGDYATFTGFNRPGDPSVYTRIDFVFGGSSGGWSVEAYKVGTSLTDDGVLASDHRPVFADVLV</sequence>
<dbReference type="InterPro" id="IPR050410">
    <property type="entry name" value="CCR4/nocturin_mRNA_transcr"/>
</dbReference>
<dbReference type="SUPFAM" id="SSF56219">
    <property type="entry name" value="DNase I-like"/>
    <property type="match status" value="1"/>
</dbReference>
<dbReference type="EMBL" id="KB467898">
    <property type="protein sequence ID" value="PCH36768.1"/>
    <property type="molecule type" value="Genomic_DNA"/>
</dbReference>
<dbReference type="InterPro" id="IPR005135">
    <property type="entry name" value="Endo/exonuclease/phosphatase"/>
</dbReference>
<dbReference type="Proteomes" id="UP000218811">
    <property type="component" value="Unassembled WGS sequence"/>
</dbReference>
<feature type="region of interest" description="Disordered" evidence="1">
    <location>
        <begin position="264"/>
        <end position="293"/>
    </location>
</feature>
<evidence type="ECO:0000259" key="2">
    <source>
        <dbReference type="Pfam" id="PF03372"/>
    </source>
</evidence>
<dbReference type="GO" id="GO:0000175">
    <property type="term" value="F:3'-5'-RNA exonuclease activity"/>
    <property type="evidence" value="ECO:0007669"/>
    <property type="project" value="TreeGrafter"/>
</dbReference>
<dbReference type="Gene3D" id="3.60.10.10">
    <property type="entry name" value="Endonuclease/exonuclease/phosphatase"/>
    <property type="match status" value="2"/>
</dbReference>
<keyword evidence="4" id="KW-1185">Reference proteome</keyword>
<dbReference type="PANTHER" id="PTHR12121">
    <property type="entry name" value="CARBON CATABOLITE REPRESSOR PROTEIN 4"/>
    <property type="match status" value="1"/>
</dbReference>
<dbReference type="STRING" id="742152.A0A2H3JGE8"/>
<gene>
    <name evidence="3" type="ORF">WOLCODRAFT_140575</name>
</gene>
<organism evidence="3 4">
    <name type="scientific">Wolfiporia cocos (strain MD-104)</name>
    <name type="common">Brown rot fungus</name>
    <dbReference type="NCBI Taxonomy" id="742152"/>
    <lineage>
        <taxon>Eukaryota</taxon>
        <taxon>Fungi</taxon>
        <taxon>Dikarya</taxon>
        <taxon>Basidiomycota</taxon>
        <taxon>Agaricomycotina</taxon>
        <taxon>Agaricomycetes</taxon>
        <taxon>Polyporales</taxon>
        <taxon>Phaeolaceae</taxon>
        <taxon>Wolfiporia</taxon>
    </lineage>
</organism>
<dbReference type="OMA" id="DSMPDNI"/>
<name>A0A2H3JGE8_WOLCO</name>
<proteinExistence type="predicted"/>
<reference evidence="3 4" key="1">
    <citation type="journal article" date="2012" name="Science">
        <title>The Paleozoic origin of enzymatic lignin decomposition reconstructed from 31 fungal genomes.</title>
        <authorList>
            <person name="Floudas D."/>
            <person name="Binder M."/>
            <person name="Riley R."/>
            <person name="Barry K."/>
            <person name="Blanchette R.A."/>
            <person name="Henrissat B."/>
            <person name="Martinez A.T."/>
            <person name="Otillar R."/>
            <person name="Spatafora J.W."/>
            <person name="Yadav J.S."/>
            <person name="Aerts A."/>
            <person name="Benoit I."/>
            <person name="Boyd A."/>
            <person name="Carlson A."/>
            <person name="Copeland A."/>
            <person name="Coutinho P.M."/>
            <person name="de Vries R.P."/>
            <person name="Ferreira P."/>
            <person name="Findley K."/>
            <person name="Foster B."/>
            <person name="Gaskell J."/>
            <person name="Glotzer D."/>
            <person name="Gorecki P."/>
            <person name="Heitman J."/>
            <person name="Hesse C."/>
            <person name="Hori C."/>
            <person name="Igarashi K."/>
            <person name="Jurgens J.A."/>
            <person name="Kallen N."/>
            <person name="Kersten P."/>
            <person name="Kohler A."/>
            <person name="Kuees U."/>
            <person name="Kumar T.K.A."/>
            <person name="Kuo A."/>
            <person name="LaButti K."/>
            <person name="Larrondo L.F."/>
            <person name="Lindquist E."/>
            <person name="Ling A."/>
            <person name="Lombard V."/>
            <person name="Lucas S."/>
            <person name="Lundell T."/>
            <person name="Martin R."/>
            <person name="McLaughlin D.J."/>
            <person name="Morgenstern I."/>
            <person name="Morin E."/>
            <person name="Murat C."/>
            <person name="Nagy L.G."/>
            <person name="Nolan M."/>
            <person name="Ohm R.A."/>
            <person name="Patyshakuliyeva A."/>
            <person name="Rokas A."/>
            <person name="Ruiz-Duenas F.J."/>
            <person name="Sabat G."/>
            <person name="Salamov A."/>
            <person name="Samejima M."/>
            <person name="Schmutz J."/>
            <person name="Slot J.C."/>
            <person name="St John F."/>
            <person name="Stenlid J."/>
            <person name="Sun H."/>
            <person name="Sun S."/>
            <person name="Syed K."/>
            <person name="Tsang A."/>
            <person name="Wiebenga A."/>
            <person name="Young D."/>
            <person name="Pisabarro A."/>
            <person name="Eastwood D.C."/>
            <person name="Martin F."/>
            <person name="Cullen D."/>
            <person name="Grigoriev I.V."/>
            <person name="Hibbett D.S."/>
        </authorList>
    </citation>
    <scope>NUCLEOTIDE SEQUENCE [LARGE SCALE GENOMIC DNA]</scope>
    <source>
        <strain evidence="3 4">MD-104</strain>
    </source>
</reference>
<accession>A0A2H3JGE8</accession>
<dbReference type="OrthoDB" id="276515at2759"/>
<dbReference type="PANTHER" id="PTHR12121:SF36">
    <property type="entry name" value="ENDONUCLEASE_EXONUCLEASE_PHOSPHATASE DOMAIN-CONTAINING PROTEIN"/>
    <property type="match status" value="1"/>
</dbReference>
<dbReference type="InterPro" id="IPR036691">
    <property type="entry name" value="Endo/exonu/phosph_ase_sf"/>
</dbReference>
<feature type="domain" description="Endonuclease/exonuclease/phosphatase" evidence="2">
    <location>
        <begin position="37"/>
        <end position="363"/>
    </location>
</feature>